<evidence type="ECO:0000313" key="2">
    <source>
        <dbReference type="EMBL" id="PRX69579.1"/>
    </source>
</evidence>
<sequence length="121" mass="12219">MGAVHDVPWDRPGVTDPITCPECEGGRGERIGPLFLTCRFCAGQGVVGGDNEPAERGAKPPPPPPTAAGHRVWADPYVAAALGCRVCMGAGTVLHIDEEAGTLLAVPCVCAGPPPSAPGGL</sequence>
<dbReference type="AlphaFoldDB" id="A0A2T0N9W8"/>
<feature type="region of interest" description="Disordered" evidence="1">
    <location>
        <begin position="49"/>
        <end position="69"/>
    </location>
</feature>
<proteinExistence type="predicted"/>
<name>A0A2T0N9W8_9ACTN</name>
<dbReference type="Proteomes" id="UP000238312">
    <property type="component" value="Unassembled WGS sequence"/>
</dbReference>
<accession>A0A2T0N9W8</accession>
<organism evidence="2 3">
    <name type="scientific">Nonomuraea fuscirosea</name>
    <dbReference type="NCBI Taxonomy" id="1291556"/>
    <lineage>
        <taxon>Bacteria</taxon>
        <taxon>Bacillati</taxon>
        <taxon>Actinomycetota</taxon>
        <taxon>Actinomycetes</taxon>
        <taxon>Streptosporangiales</taxon>
        <taxon>Streptosporangiaceae</taxon>
        <taxon>Nonomuraea</taxon>
    </lineage>
</organism>
<reference evidence="2 3" key="1">
    <citation type="submission" date="2018-03" db="EMBL/GenBank/DDBJ databases">
        <title>Genomic Encyclopedia of Type Strains, Phase III (KMG-III): the genomes of soil and plant-associated and newly described type strains.</title>
        <authorList>
            <person name="Whitman W."/>
        </authorList>
    </citation>
    <scope>NUCLEOTIDE SEQUENCE [LARGE SCALE GENOMIC DNA]</scope>
    <source>
        <strain evidence="2 3">CGMCC 4.7104</strain>
    </source>
</reference>
<dbReference type="EMBL" id="PVNG01000002">
    <property type="protein sequence ID" value="PRX69579.1"/>
    <property type="molecule type" value="Genomic_DNA"/>
</dbReference>
<protein>
    <submittedName>
        <fullName evidence="2">Uncharacterized protein</fullName>
    </submittedName>
</protein>
<gene>
    <name evidence="2" type="ORF">B0I32_102637</name>
</gene>
<evidence type="ECO:0000256" key="1">
    <source>
        <dbReference type="SAM" id="MobiDB-lite"/>
    </source>
</evidence>
<comment type="caution">
    <text evidence="2">The sequence shown here is derived from an EMBL/GenBank/DDBJ whole genome shotgun (WGS) entry which is preliminary data.</text>
</comment>
<evidence type="ECO:0000313" key="3">
    <source>
        <dbReference type="Proteomes" id="UP000238312"/>
    </source>
</evidence>
<dbReference type="RefSeq" id="WP_106235903.1">
    <property type="nucleotide sequence ID" value="NZ_JBFAIB010000026.1"/>
</dbReference>
<keyword evidence="3" id="KW-1185">Reference proteome</keyword>